<organism evidence="1 2">
    <name type="scientific">Teichococcus deserti</name>
    <dbReference type="NCBI Taxonomy" id="1817963"/>
    <lineage>
        <taxon>Bacteria</taxon>
        <taxon>Pseudomonadati</taxon>
        <taxon>Pseudomonadota</taxon>
        <taxon>Alphaproteobacteria</taxon>
        <taxon>Acetobacterales</taxon>
        <taxon>Roseomonadaceae</taxon>
        <taxon>Roseomonas</taxon>
    </lineage>
</organism>
<dbReference type="EMBL" id="MLCO01000019">
    <property type="protein sequence ID" value="ONG58309.1"/>
    <property type="molecule type" value="Genomic_DNA"/>
</dbReference>
<sequence length="182" mass="18385">MSDARQRDATGGAIRVAVGADGALLYAVPGGPESLPAVAPRALSLAWDAARAAAAAEAWGPHRSLAFSSGVVLALADADAACWAEAVDRSVGLERVEGLALCLRLLALVELMGRARWLRGLFAIGAEGIELHPALLSAAAVQPLDAGGRFDETAMKRLLSNRIAGTAGAAVSGEGAGRIAAP</sequence>
<keyword evidence="2" id="KW-1185">Reference proteome</keyword>
<evidence type="ECO:0000313" key="2">
    <source>
        <dbReference type="Proteomes" id="UP000188879"/>
    </source>
</evidence>
<comment type="caution">
    <text evidence="1">The sequence shown here is derived from an EMBL/GenBank/DDBJ whole genome shotgun (WGS) entry which is preliminary data.</text>
</comment>
<dbReference type="Proteomes" id="UP000188879">
    <property type="component" value="Unassembled WGS sequence"/>
</dbReference>
<dbReference type="AlphaFoldDB" id="A0A1V2H9J6"/>
<accession>A0A1V2H9J6</accession>
<evidence type="ECO:0000313" key="1">
    <source>
        <dbReference type="EMBL" id="ONG58309.1"/>
    </source>
</evidence>
<name>A0A1V2H9J6_9PROT</name>
<protein>
    <submittedName>
        <fullName evidence="1">Uncharacterized protein</fullName>
    </submittedName>
</protein>
<dbReference type="OrthoDB" id="7276285at2"/>
<gene>
    <name evidence="1" type="ORF">BKE38_02990</name>
</gene>
<dbReference type="RefSeq" id="WP_076955894.1">
    <property type="nucleotide sequence ID" value="NZ_MLCO01000019.1"/>
</dbReference>
<proteinExistence type="predicted"/>
<reference evidence="1 2" key="1">
    <citation type="submission" date="2016-10" db="EMBL/GenBank/DDBJ databases">
        <title>Draft Genome sequence of Roseomonas sp. strain M3.</title>
        <authorList>
            <person name="Subhash Y."/>
            <person name="Lee S."/>
        </authorList>
    </citation>
    <scope>NUCLEOTIDE SEQUENCE [LARGE SCALE GENOMIC DNA]</scope>
    <source>
        <strain evidence="1 2">M3</strain>
    </source>
</reference>